<dbReference type="PROSITE" id="PS50893">
    <property type="entry name" value="ABC_TRANSPORTER_2"/>
    <property type="match status" value="1"/>
</dbReference>
<protein>
    <submittedName>
        <fullName evidence="6">ABC transporter ATP-binding protein</fullName>
    </submittedName>
</protein>
<keyword evidence="3" id="KW-0547">Nucleotide-binding</keyword>
<dbReference type="InterPro" id="IPR027417">
    <property type="entry name" value="P-loop_NTPase"/>
</dbReference>
<dbReference type="Gene3D" id="3.40.50.300">
    <property type="entry name" value="P-loop containing nucleotide triphosphate hydrolases"/>
    <property type="match status" value="1"/>
</dbReference>
<evidence type="ECO:0000313" key="6">
    <source>
        <dbReference type="EMBL" id="KAA6431974.1"/>
    </source>
</evidence>
<evidence type="ECO:0000256" key="1">
    <source>
        <dbReference type="ARBA" id="ARBA00005417"/>
    </source>
</evidence>
<proteinExistence type="inferred from homology"/>
<evidence type="ECO:0000256" key="3">
    <source>
        <dbReference type="ARBA" id="ARBA00022741"/>
    </source>
</evidence>
<dbReference type="RefSeq" id="WP_146357010.1">
    <property type="nucleotide sequence ID" value="NZ_JBFBFL010000003.1"/>
</dbReference>
<dbReference type="EMBL" id="VOIR01000015">
    <property type="protein sequence ID" value="KAA6431974.1"/>
    <property type="molecule type" value="Genomic_DNA"/>
</dbReference>
<keyword evidence="4 6" id="KW-0067">ATP-binding</keyword>
<reference evidence="6 7" key="1">
    <citation type="submission" date="2019-08" db="EMBL/GenBank/DDBJ databases">
        <title>Agrococcus lahaulensis sp. nov., isolated from a cold desert of the Indian Himalayas.</title>
        <authorList>
            <person name="Qu J.H."/>
        </authorList>
    </citation>
    <scope>NUCLEOTIDE SEQUENCE [LARGE SCALE GENOMIC DNA]</scope>
    <source>
        <strain evidence="6 7">NS18</strain>
    </source>
</reference>
<evidence type="ECO:0000256" key="2">
    <source>
        <dbReference type="ARBA" id="ARBA00022448"/>
    </source>
</evidence>
<dbReference type="Pfam" id="PF00005">
    <property type="entry name" value="ABC_tran"/>
    <property type="match status" value="1"/>
</dbReference>
<feature type="domain" description="ABC transporter" evidence="5">
    <location>
        <begin position="35"/>
        <end position="256"/>
    </location>
</feature>
<dbReference type="GO" id="GO:0016020">
    <property type="term" value="C:membrane"/>
    <property type="evidence" value="ECO:0007669"/>
    <property type="project" value="InterPro"/>
</dbReference>
<dbReference type="InterPro" id="IPR050683">
    <property type="entry name" value="Bact_Polysacc_Export_ATP-bd"/>
</dbReference>
<gene>
    <name evidence="6" type="ORF">FQ330_09285</name>
</gene>
<name>A0A5M8QAJ9_9MICO</name>
<dbReference type="InterPro" id="IPR003439">
    <property type="entry name" value="ABC_transporter-like_ATP-bd"/>
</dbReference>
<dbReference type="GO" id="GO:0140359">
    <property type="term" value="F:ABC-type transporter activity"/>
    <property type="evidence" value="ECO:0007669"/>
    <property type="project" value="InterPro"/>
</dbReference>
<comment type="caution">
    <text evidence="6">The sequence shown here is derived from an EMBL/GenBank/DDBJ whole genome shotgun (WGS) entry which is preliminary data.</text>
</comment>
<dbReference type="AlphaFoldDB" id="A0A5M8QAJ9"/>
<dbReference type="Proteomes" id="UP000323221">
    <property type="component" value="Unassembled WGS sequence"/>
</dbReference>
<dbReference type="PANTHER" id="PTHR46743">
    <property type="entry name" value="TEICHOIC ACIDS EXPORT ATP-BINDING PROTEIN TAGH"/>
    <property type="match status" value="1"/>
</dbReference>
<evidence type="ECO:0000313" key="7">
    <source>
        <dbReference type="Proteomes" id="UP000323221"/>
    </source>
</evidence>
<evidence type="ECO:0000256" key="4">
    <source>
        <dbReference type="ARBA" id="ARBA00022840"/>
    </source>
</evidence>
<keyword evidence="7" id="KW-1185">Reference proteome</keyword>
<dbReference type="InterPro" id="IPR015860">
    <property type="entry name" value="ABC_transpr_TagH-like"/>
</dbReference>
<dbReference type="SMART" id="SM00382">
    <property type="entry name" value="AAA"/>
    <property type="match status" value="1"/>
</dbReference>
<comment type="similarity">
    <text evidence="1">Belongs to the ABC transporter superfamily.</text>
</comment>
<organism evidence="6 7">
    <name type="scientific">Agrococcus sediminis</name>
    <dbReference type="NCBI Taxonomy" id="2599924"/>
    <lineage>
        <taxon>Bacteria</taxon>
        <taxon>Bacillati</taxon>
        <taxon>Actinomycetota</taxon>
        <taxon>Actinomycetes</taxon>
        <taxon>Micrococcales</taxon>
        <taxon>Microbacteriaceae</taxon>
        <taxon>Agrococcus</taxon>
    </lineage>
</organism>
<dbReference type="OrthoDB" id="9778870at2"/>
<keyword evidence="2" id="KW-0813">Transport</keyword>
<dbReference type="InterPro" id="IPR003593">
    <property type="entry name" value="AAA+_ATPase"/>
</dbReference>
<dbReference type="GO" id="GO:0016887">
    <property type="term" value="F:ATP hydrolysis activity"/>
    <property type="evidence" value="ECO:0007669"/>
    <property type="project" value="InterPro"/>
</dbReference>
<dbReference type="PANTHER" id="PTHR46743:SF2">
    <property type="entry name" value="TEICHOIC ACIDS EXPORT ATP-BINDING PROTEIN TAGH"/>
    <property type="match status" value="1"/>
</dbReference>
<dbReference type="SUPFAM" id="SSF52540">
    <property type="entry name" value="P-loop containing nucleoside triphosphate hydrolases"/>
    <property type="match status" value="1"/>
</dbReference>
<accession>A0A5M8QAJ9</accession>
<sequence length="283" mass="29976">MGASNPVDAWHLSDDPKVTIAAENIRLRYTVQRSERRSPLRRSSRSSVTGPVLRGVSLAAREGEMVGLVGLNGSGKSSLLRVLAGLQPATSGTVVASAQPQLLGVSAALVPDLSGEDNIWLGTLAMGMSPDDAYFAKERIEQLAGLGDAIRQPMRTYSSGMGARLRFAISVAADPEILMIDEALATGDASFGERSKEAMHDLITRAGTVFLVSHAAKTIEEMCTRALWLDRGLLVADGPAEEVAALYRYYAHSLAQNKTDAAAGAIARAQDSFPPIALGAEEQ</sequence>
<dbReference type="CDD" id="cd03220">
    <property type="entry name" value="ABC_KpsT_Wzt"/>
    <property type="match status" value="1"/>
</dbReference>
<dbReference type="GO" id="GO:0005524">
    <property type="term" value="F:ATP binding"/>
    <property type="evidence" value="ECO:0007669"/>
    <property type="project" value="UniProtKB-KW"/>
</dbReference>
<evidence type="ECO:0000259" key="5">
    <source>
        <dbReference type="PROSITE" id="PS50893"/>
    </source>
</evidence>